<sequence length="619" mass="69490">MMFSDTPTTDATAQSKASTSTELGVDGLGTKDTHVAHVRCVDGDDHLRLQLRICNDRKTFFRPVGEKLDKIRNRLQLLASHALASVETGSYDVNATYKDRKREHKRNAAENKKLNMQGNSGAAKIAVRFFADEDEFTAKSTTIGEALMRTTRIVIGNDEYVVLRNQPVVLKIAVMDPVLAGIPIIPLPETEFCHPDECQWRWHRIDADGSESVLSDTRRYVPTSADLGCRFRIECHAPSMHSKFAQESAAEIVTTAVIPGPDRSVFAKRKLAGSSRCSIAEGAFRVMDYNVLYDGYTTTLQAKTALFPYAKPEVMTEMYRMQLVFQEIEENQADIICIQEMGQAIFYSFFEPMMGSMGFHAYYAGKTGTTQEGCAVFIRKSCFDVLDDRIVDLSMAVQYSQDAEMNALLAELPEIAKGIRRIPSIAQVLVLRDRHDPTRRLVLVNTHLFYREDGHMIRLVQTLATVREIERVRASLVSEEAGHVGVLFCGDFNAYPHTAPIDFLLAGSIDEQHPHWQSAPSFVWKRLEGKAQQNESTQVSRGRLAHSLDLESTCGLPAFTNYAATFQATLDYILVSKQELCVRQMFPLFTVEEVCEEVAMPSSKFPSDHLSLIVDVQWK</sequence>
<evidence type="ECO:0000259" key="2">
    <source>
        <dbReference type="Pfam" id="PF03372"/>
    </source>
</evidence>
<feature type="domain" description="Endonuclease/exonuclease/phosphatase" evidence="2">
    <location>
        <begin position="317"/>
        <end position="609"/>
    </location>
</feature>
<dbReference type="InterPro" id="IPR050410">
    <property type="entry name" value="CCR4/nocturin_mRNA_transcr"/>
</dbReference>
<dbReference type="GO" id="GO:0005739">
    <property type="term" value="C:mitochondrion"/>
    <property type="evidence" value="ECO:0007669"/>
    <property type="project" value="TreeGrafter"/>
</dbReference>
<accession>A0A8K1FDC2</accession>
<gene>
    <name evidence="3" type="ORF">Poli38472_006739</name>
</gene>
<dbReference type="Pfam" id="PF03372">
    <property type="entry name" value="Exo_endo_phos"/>
    <property type="match status" value="1"/>
</dbReference>
<dbReference type="SUPFAM" id="SSF56219">
    <property type="entry name" value="DNase I-like"/>
    <property type="match status" value="1"/>
</dbReference>
<protein>
    <recommendedName>
        <fullName evidence="2">Endonuclease/exonuclease/phosphatase domain-containing protein</fullName>
    </recommendedName>
</protein>
<dbReference type="GO" id="GO:0000175">
    <property type="term" value="F:3'-5'-RNA exonuclease activity"/>
    <property type="evidence" value="ECO:0007669"/>
    <property type="project" value="TreeGrafter"/>
</dbReference>
<dbReference type="InterPro" id="IPR005135">
    <property type="entry name" value="Endo/exonuclease/phosphatase"/>
</dbReference>
<feature type="compositionally biased region" description="Polar residues" evidence="1">
    <location>
        <begin position="1"/>
        <end position="22"/>
    </location>
</feature>
<keyword evidence="4" id="KW-1185">Reference proteome</keyword>
<dbReference type="PANTHER" id="PTHR12121:SF37">
    <property type="entry name" value="2',5'-PHOSPHODIESTERASE 12"/>
    <property type="match status" value="1"/>
</dbReference>
<reference evidence="3" key="1">
    <citation type="submission" date="2019-03" db="EMBL/GenBank/DDBJ databases">
        <title>Long read genome sequence of the mycoparasitic Pythium oligandrum ATCC 38472 isolated from sugarbeet rhizosphere.</title>
        <authorList>
            <person name="Gaulin E."/>
        </authorList>
    </citation>
    <scope>NUCLEOTIDE SEQUENCE</scope>
    <source>
        <strain evidence="3">ATCC 38472_TT</strain>
    </source>
</reference>
<dbReference type="InterPro" id="IPR036691">
    <property type="entry name" value="Endo/exonu/phosph_ase_sf"/>
</dbReference>
<dbReference type="OrthoDB" id="412787at2759"/>
<evidence type="ECO:0000313" key="3">
    <source>
        <dbReference type="EMBL" id="TMW56729.1"/>
    </source>
</evidence>
<comment type="caution">
    <text evidence="3">The sequence shown here is derived from an EMBL/GenBank/DDBJ whole genome shotgun (WGS) entry which is preliminary data.</text>
</comment>
<dbReference type="Proteomes" id="UP000794436">
    <property type="component" value="Unassembled WGS sequence"/>
</dbReference>
<dbReference type="Gene3D" id="3.60.10.10">
    <property type="entry name" value="Endonuclease/exonuclease/phosphatase"/>
    <property type="match status" value="1"/>
</dbReference>
<evidence type="ECO:0000256" key="1">
    <source>
        <dbReference type="SAM" id="MobiDB-lite"/>
    </source>
</evidence>
<evidence type="ECO:0000313" key="4">
    <source>
        <dbReference type="Proteomes" id="UP000794436"/>
    </source>
</evidence>
<dbReference type="AlphaFoldDB" id="A0A8K1FDC2"/>
<organism evidence="3 4">
    <name type="scientific">Pythium oligandrum</name>
    <name type="common">Mycoparasitic fungus</name>
    <dbReference type="NCBI Taxonomy" id="41045"/>
    <lineage>
        <taxon>Eukaryota</taxon>
        <taxon>Sar</taxon>
        <taxon>Stramenopiles</taxon>
        <taxon>Oomycota</taxon>
        <taxon>Peronosporomycetes</taxon>
        <taxon>Pythiales</taxon>
        <taxon>Pythiaceae</taxon>
        <taxon>Pythium</taxon>
    </lineage>
</organism>
<name>A0A8K1FDC2_PYTOL</name>
<dbReference type="EMBL" id="SPLM01000145">
    <property type="protein sequence ID" value="TMW56729.1"/>
    <property type="molecule type" value="Genomic_DNA"/>
</dbReference>
<dbReference type="PANTHER" id="PTHR12121">
    <property type="entry name" value="CARBON CATABOLITE REPRESSOR PROTEIN 4"/>
    <property type="match status" value="1"/>
</dbReference>
<proteinExistence type="predicted"/>
<dbReference type="GO" id="GO:0000288">
    <property type="term" value="P:nuclear-transcribed mRNA catabolic process, deadenylation-dependent decay"/>
    <property type="evidence" value="ECO:0007669"/>
    <property type="project" value="TreeGrafter"/>
</dbReference>
<feature type="region of interest" description="Disordered" evidence="1">
    <location>
        <begin position="1"/>
        <end position="25"/>
    </location>
</feature>